<name>A0A6V7VPX2_MELEN</name>
<dbReference type="Proteomes" id="UP000580250">
    <property type="component" value="Unassembled WGS sequence"/>
</dbReference>
<reference evidence="1 2" key="1">
    <citation type="submission" date="2020-08" db="EMBL/GenBank/DDBJ databases">
        <authorList>
            <person name="Koutsovoulos G."/>
            <person name="Danchin GJ E."/>
        </authorList>
    </citation>
    <scope>NUCLEOTIDE SEQUENCE [LARGE SCALE GENOMIC DNA]</scope>
</reference>
<accession>A0A6V7VPX2</accession>
<organism evidence="1 2">
    <name type="scientific">Meloidogyne enterolobii</name>
    <name type="common">Root-knot nematode worm</name>
    <name type="synonym">Meloidogyne mayaguensis</name>
    <dbReference type="NCBI Taxonomy" id="390850"/>
    <lineage>
        <taxon>Eukaryota</taxon>
        <taxon>Metazoa</taxon>
        <taxon>Ecdysozoa</taxon>
        <taxon>Nematoda</taxon>
        <taxon>Chromadorea</taxon>
        <taxon>Rhabditida</taxon>
        <taxon>Tylenchina</taxon>
        <taxon>Tylenchomorpha</taxon>
        <taxon>Tylenchoidea</taxon>
        <taxon>Meloidogynidae</taxon>
        <taxon>Meloidogyninae</taxon>
        <taxon>Meloidogyne</taxon>
    </lineage>
</organism>
<proteinExistence type="predicted"/>
<gene>
    <name evidence="1" type="ORF">MENT_LOCUS28890</name>
</gene>
<protein>
    <submittedName>
        <fullName evidence="1">Uncharacterized protein</fullName>
    </submittedName>
</protein>
<sequence>MVGPLPFKYSAWAFDCILGLNLVKTFSGSRPLLILLLFEKGKRKCPICRRALKFNQIFETEIQQSEPRGSENSQNLFYNILQNIVANRNNLIPFP</sequence>
<evidence type="ECO:0000313" key="2">
    <source>
        <dbReference type="Proteomes" id="UP000580250"/>
    </source>
</evidence>
<dbReference type="EMBL" id="CAJEWN010000289">
    <property type="protein sequence ID" value="CAD2177036.1"/>
    <property type="molecule type" value="Genomic_DNA"/>
</dbReference>
<dbReference type="AlphaFoldDB" id="A0A6V7VPX2"/>
<evidence type="ECO:0000313" key="1">
    <source>
        <dbReference type="EMBL" id="CAD2177036.1"/>
    </source>
</evidence>
<comment type="caution">
    <text evidence="1">The sequence shown here is derived from an EMBL/GenBank/DDBJ whole genome shotgun (WGS) entry which is preliminary data.</text>
</comment>